<organism evidence="1 2">
    <name type="scientific">Acacia crassicarpa</name>
    <name type="common">northern wattle</name>
    <dbReference type="NCBI Taxonomy" id="499986"/>
    <lineage>
        <taxon>Eukaryota</taxon>
        <taxon>Viridiplantae</taxon>
        <taxon>Streptophyta</taxon>
        <taxon>Embryophyta</taxon>
        <taxon>Tracheophyta</taxon>
        <taxon>Spermatophyta</taxon>
        <taxon>Magnoliopsida</taxon>
        <taxon>eudicotyledons</taxon>
        <taxon>Gunneridae</taxon>
        <taxon>Pentapetalae</taxon>
        <taxon>rosids</taxon>
        <taxon>fabids</taxon>
        <taxon>Fabales</taxon>
        <taxon>Fabaceae</taxon>
        <taxon>Caesalpinioideae</taxon>
        <taxon>mimosoid clade</taxon>
        <taxon>Acacieae</taxon>
        <taxon>Acacia</taxon>
    </lineage>
</organism>
<dbReference type="Proteomes" id="UP001293593">
    <property type="component" value="Unassembled WGS sequence"/>
</dbReference>
<proteinExistence type="predicted"/>
<evidence type="ECO:0000313" key="1">
    <source>
        <dbReference type="EMBL" id="KAK4264275.1"/>
    </source>
</evidence>
<evidence type="ECO:0000313" key="2">
    <source>
        <dbReference type="Proteomes" id="UP001293593"/>
    </source>
</evidence>
<comment type="caution">
    <text evidence="1">The sequence shown here is derived from an EMBL/GenBank/DDBJ whole genome shotgun (WGS) entry which is preliminary data.</text>
</comment>
<dbReference type="EMBL" id="JAWXYG010000008">
    <property type="protein sequence ID" value="KAK4264275.1"/>
    <property type="molecule type" value="Genomic_DNA"/>
</dbReference>
<sequence length="94" mass="10476">MDHFLYWNAKGAGGSGLFRNVKLLCQGSKPSVIVISETKTDDISKFKAFSRLGYDSFRMIPSTGRSGGLVVAWISSRILVTVMEEDPQFFHLKC</sequence>
<name>A0AAE1K542_9FABA</name>
<reference evidence="1" key="1">
    <citation type="submission" date="2023-10" db="EMBL/GenBank/DDBJ databases">
        <title>Chromosome-level genome of the transformable northern wattle, Acacia crassicarpa.</title>
        <authorList>
            <person name="Massaro I."/>
            <person name="Sinha N.R."/>
            <person name="Poethig S."/>
            <person name="Leichty A.R."/>
        </authorList>
    </citation>
    <scope>NUCLEOTIDE SEQUENCE</scope>
    <source>
        <strain evidence="1">Acra3RX</strain>
        <tissue evidence="1">Leaf</tissue>
    </source>
</reference>
<protein>
    <submittedName>
        <fullName evidence="1">Uncharacterized protein</fullName>
    </submittedName>
</protein>
<accession>A0AAE1K542</accession>
<dbReference type="AlphaFoldDB" id="A0AAE1K542"/>
<gene>
    <name evidence="1" type="ORF">QN277_025478</name>
</gene>
<dbReference type="PANTHER" id="PTHR35218">
    <property type="entry name" value="RNASE H DOMAIN-CONTAINING PROTEIN"/>
    <property type="match status" value="1"/>
</dbReference>
<dbReference type="PANTHER" id="PTHR35218:SF9">
    <property type="entry name" value="ENDONUCLEASE_EXONUCLEASE_PHOSPHATASE DOMAIN-CONTAINING PROTEIN"/>
    <property type="match status" value="1"/>
</dbReference>
<keyword evidence="2" id="KW-1185">Reference proteome</keyword>